<proteinExistence type="predicted"/>
<organism evidence="1 2">
    <name type="scientific">Persea americana</name>
    <name type="common">Avocado</name>
    <dbReference type="NCBI Taxonomy" id="3435"/>
    <lineage>
        <taxon>Eukaryota</taxon>
        <taxon>Viridiplantae</taxon>
        <taxon>Streptophyta</taxon>
        <taxon>Embryophyta</taxon>
        <taxon>Tracheophyta</taxon>
        <taxon>Spermatophyta</taxon>
        <taxon>Magnoliopsida</taxon>
        <taxon>Magnoliidae</taxon>
        <taxon>Laurales</taxon>
        <taxon>Lauraceae</taxon>
        <taxon>Persea</taxon>
    </lineage>
</organism>
<evidence type="ECO:0000313" key="2">
    <source>
        <dbReference type="Proteomes" id="UP001234297"/>
    </source>
</evidence>
<name>A0ACC2K2B0_PERAE</name>
<dbReference type="EMBL" id="CM056820">
    <property type="protein sequence ID" value="KAJ8615248.1"/>
    <property type="molecule type" value="Genomic_DNA"/>
</dbReference>
<evidence type="ECO:0000313" key="1">
    <source>
        <dbReference type="EMBL" id="KAJ8615248.1"/>
    </source>
</evidence>
<gene>
    <name evidence="1" type="ORF">MRB53_034620</name>
</gene>
<accession>A0ACC2K2B0</accession>
<comment type="caution">
    <text evidence="1">The sequence shown here is derived from an EMBL/GenBank/DDBJ whole genome shotgun (WGS) entry which is preliminary data.</text>
</comment>
<dbReference type="Proteomes" id="UP001234297">
    <property type="component" value="Chromosome 12"/>
</dbReference>
<keyword evidence="2" id="KW-1185">Reference proteome</keyword>
<sequence>MASFGKKLSLPLDSWTMARAALAYALVLPVRDRRGLEQMRETIEEEGGDSDDGDVVFSALIAEEGGSDDLIIAAAVPSPKMKKMQELFQFLLNLAL</sequence>
<reference evidence="1 2" key="1">
    <citation type="journal article" date="2022" name="Hortic Res">
        <title>A haplotype resolved chromosomal level avocado genome allows analysis of novel avocado genes.</title>
        <authorList>
            <person name="Nath O."/>
            <person name="Fletcher S.J."/>
            <person name="Hayward A."/>
            <person name="Shaw L.M."/>
            <person name="Masouleh A.K."/>
            <person name="Furtado A."/>
            <person name="Henry R.J."/>
            <person name="Mitter N."/>
        </authorList>
    </citation>
    <scope>NUCLEOTIDE SEQUENCE [LARGE SCALE GENOMIC DNA]</scope>
    <source>
        <strain evidence="2">cv. Hass</strain>
    </source>
</reference>
<protein>
    <submittedName>
        <fullName evidence="1">Uncharacterized protein</fullName>
    </submittedName>
</protein>